<gene>
    <name evidence="1" type="ORF">NDU88_000839</name>
</gene>
<evidence type="ECO:0000313" key="2">
    <source>
        <dbReference type="Proteomes" id="UP001066276"/>
    </source>
</evidence>
<feature type="non-terminal residue" evidence="1">
    <location>
        <position position="1"/>
    </location>
</feature>
<dbReference type="EMBL" id="JANPWB010000001">
    <property type="protein sequence ID" value="KAJ1213200.1"/>
    <property type="molecule type" value="Genomic_DNA"/>
</dbReference>
<dbReference type="AlphaFoldDB" id="A0AAV7WGM8"/>
<organism evidence="1 2">
    <name type="scientific">Pleurodeles waltl</name>
    <name type="common">Iberian ribbed newt</name>
    <dbReference type="NCBI Taxonomy" id="8319"/>
    <lineage>
        <taxon>Eukaryota</taxon>
        <taxon>Metazoa</taxon>
        <taxon>Chordata</taxon>
        <taxon>Craniata</taxon>
        <taxon>Vertebrata</taxon>
        <taxon>Euteleostomi</taxon>
        <taxon>Amphibia</taxon>
        <taxon>Batrachia</taxon>
        <taxon>Caudata</taxon>
        <taxon>Salamandroidea</taxon>
        <taxon>Salamandridae</taxon>
        <taxon>Pleurodelinae</taxon>
        <taxon>Pleurodeles</taxon>
    </lineage>
</organism>
<sequence>VLTWLVDQTPFQGYLGSLSGVGPQIRLARFQQGYSATCASTSGLRDRDWNQQAASKNKGFFSSIVSRTPASFATFVACVLRRLQLLCLHKKEKSPLSEGVTR</sequence>
<protein>
    <submittedName>
        <fullName evidence="1">Uncharacterized protein</fullName>
    </submittedName>
</protein>
<comment type="caution">
    <text evidence="1">The sequence shown here is derived from an EMBL/GenBank/DDBJ whole genome shotgun (WGS) entry which is preliminary data.</text>
</comment>
<dbReference type="Proteomes" id="UP001066276">
    <property type="component" value="Chromosome 1_1"/>
</dbReference>
<feature type="non-terminal residue" evidence="1">
    <location>
        <position position="102"/>
    </location>
</feature>
<accession>A0AAV7WGM8</accession>
<proteinExistence type="predicted"/>
<keyword evidence="2" id="KW-1185">Reference proteome</keyword>
<reference evidence="1" key="1">
    <citation type="journal article" date="2022" name="bioRxiv">
        <title>Sequencing and chromosome-scale assembly of the giantPleurodeles waltlgenome.</title>
        <authorList>
            <person name="Brown T."/>
            <person name="Elewa A."/>
            <person name="Iarovenko S."/>
            <person name="Subramanian E."/>
            <person name="Araus A.J."/>
            <person name="Petzold A."/>
            <person name="Susuki M."/>
            <person name="Suzuki K.-i.T."/>
            <person name="Hayashi T."/>
            <person name="Toyoda A."/>
            <person name="Oliveira C."/>
            <person name="Osipova E."/>
            <person name="Leigh N.D."/>
            <person name="Simon A."/>
            <person name="Yun M.H."/>
        </authorList>
    </citation>
    <scope>NUCLEOTIDE SEQUENCE</scope>
    <source>
        <strain evidence="1">20211129_DDA</strain>
        <tissue evidence="1">Liver</tissue>
    </source>
</reference>
<name>A0AAV7WGM8_PLEWA</name>
<evidence type="ECO:0000313" key="1">
    <source>
        <dbReference type="EMBL" id="KAJ1213200.1"/>
    </source>
</evidence>